<sequence length="75" mass="8050">MREFMLTQTGHCRNHISAKVAGTWLALCSWIWSQAPWTPCARGPSGRSSGQTTSSLVSVGPVTTGLMGTTRKARS</sequence>
<evidence type="ECO:0000313" key="3">
    <source>
        <dbReference type="Proteomes" id="UP000233020"/>
    </source>
</evidence>
<dbReference type="Ensembl" id="ENSANAT00000038712.1">
    <property type="protein sequence ID" value="ENSANAP00000020830.1"/>
    <property type="gene ID" value="ENSANAG00000028205.1"/>
</dbReference>
<protein>
    <submittedName>
        <fullName evidence="2">Uncharacterized protein</fullName>
    </submittedName>
</protein>
<feature type="compositionally biased region" description="Polar residues" evidence="1">
    <location>
        <begin position="46"/>
        <end position="57"/>
    </location>
</feature>
<accession>A0A2K5DIL6</accession>
<reference evidence="2" key="2">
    <citation type="submission" date="2025-09" db="UniProtKB">
        <authorList>
            <consortium name="Ensembl"/>
        </authorList>
    </citation>
    <scope>IDENTIFICATION</scope>
</reference>
<reference evidence="2" key="1">
    <citation type="submission" date="2025-08" db="UniProtKB">
        <authorList>
            <consortium name="Ensembl"/>
        </authorList>
    </citation>
    <scope>IDENTIFICATION</scope>
</reference>
<feature type="region of interest" description="Disordered" evidence="1">
    <location>
        <begin position="41"/>
        <end position="75"/>
    </location>
</feature>
<keyword evidence="3" id="KW-1185">Reference proteome</keyword>
<dbReference type="Proteomes" id="UP000233020">
    <property type="component" value="Unplaced"/>
</dbReference>
<evidence type="ECO:0000256" key="1">
    <source>
        <dbReference type="SAM" id="MobiDB-lite"/>
    </source>
</evidence>
<dbReference type="AlphaFoldDB" id="A0A2K5DIL6"/>
<dbReference type="GeneTree" id="ENSGT00940000154394"/>
<name>A0A2K5DIL6_AOTNA</name>
<evidence type="ECO:0000313" key="2">
    <source>
        <dbReference type="Ensembl" id="ENSANAP00000020830.1"/>
    </source>
</evidence>
<organism evidence="2 3">
    <name type="scientific">Aotus nancymaae</name>
    <name type="common">Ma's night monkey</name>
    <dbReference type="NCBI Taxonomy" id="37293"/>
    <lineage>
        <taxon>Eukaryota</taxon>
        <taxon>Metazoa</taxon>
        <taxon>Chordata</taxon>
        <taxon>Craniata</taxon>
        <taxon>Vertebrata</taxon>
        <taxon>Euteleostomi</taxon>
        <taxon>Mammalia</taxon>
        <taxon>Eutheria</taxon>
        <taxon>Euarchontoglires</taxon>
        <taxon>Primates</taxon>
        <taxon>Haplorrhini</taxon>
        <taxon>Platyrrhini</taxon>
        <taxon>Aotidae</taxon>
        <taxon>Aotus</taxon>
    </lineage>
</organism>
<proteinExistence type="predicted"/>